<sequence>MEQRYTLAGQKKKKKPKRPLLGYARTLSRESKRPAIARTTREGPRSERSYKVIKNGNLRAYSRATTSRPRGPHYRRVNRMLEDPVAS</sequence>
<evidence type="ECO:0000313" key="2">
    <source>
        <dbReference type="EMBL" id="KAJ1118257.1"/>
    </source>
</evidence>
<protein>
    <submittedName>
        <fullName evidence="2">Uncharacterized protein</fullName>
    </submittedName>
</protein>
<accession>A0AAV7NQC6</accession>
<comment type="caution">
    <text evidence="2">The sequence shown here is derived from an EMBL/GenBank/DDBJ whole genome shotgun (WGS) entry which is preliminary data.</text>
</comment>
<keyword evidence="3" id="KW-1185">Reference proteome</keyword>
<evidence type="ECO:0000313" key="3">
    <source>
        <dbReference type="Proteomes" id="UP001066276"/>
    </source>
</evidence>
<dbReference type="Proteomes" id="UP001066276">
    <property type="component" value="Chromosome 8"/>
</dbReference>
<organism evidence="2 3">
    <name type="scientific">Pleurodeles waltl</name>
    <name type="common">Iberian ribbed newt</name>
    <dbReference type="NCBI Taxonomy" id="8319"/>
    <lineage>
        <taxon>Eukaryota</taxon>
        <taxon>Metazoa</taxon>
        <taxon>Chordata</taxon>
        <taxon>Craniata</taxon>
        <taxon>Vertebrata</taxon>
        <taxon>Euteleostomi</taxon>
        <taxon>Amphibia</taxon>
        <taxon>Batrachia</taxon>
        <taxon>Caudata</taxon>
        <taxon>Salamandroidea</taxon>
        <taxon>Salamandridae</taxon>
        <taxon>Pleurodelinae</taxon>
        <taxon>Pleurodeles</taxon>
    </lineage>
</organism>
<name>A0AAV7NQC6_PLEWA</name>
<feature type="region of interest" description="Disordered" evidence="1">
    <location>
        <begin position="27"/>
        <end position="47"/>
    </location>
</feature>
<proteinExistence type="predicted"/>
<gene>
    <name evidence="2" type="ORF">NDU88_006452</name>
</gene>
<dbReference type="AlphaFoldDB" id="A0AAV7NQC6"/>
<reference evidence="2" key="1">
    <citation type="journal article" date="2022" name="bioRxiv">
        <title>Sequencing and chromosome-scale assembly of the giantPleurodeles waltlgenome.</title>
        <authorList>
            <person name="Brown T."/>
            <person name="Elewa A."/>
            <person name="Iarovenko S."/>
            <person name="Subramanian E."/>
            <person name="Araus A.J."/>
            <person name="Petzold A."/>
            <person name="Susuki M."/>
            <person name="Suzuki K.-i.T."/>
            <person name="Hayashi T."/>
            <person name="Toyoda A."/>
            <person name="Oliveira C."/>
            <person name="Osipova E."/>
            <person name="Leigh N.D."/>
            <person name="Simon A."/>
            <person name="Yun M.H."/>
        </authorList>
    </citation>
    <scope>NUCLEOTIDE SEQUENCE</scope>
    <source>
        <strain evidence="2">20211129_DDA</strain>
        <tissue evidence="2">Liver</tissue>
    </source>
</reference>
<evidence type="ECO:0000256" key="1">
    <source>
        <dbReference type="SAM" id="MobiDB-lite"/>
    </source>
</evidence>
<dbReference type="EMBL" id="JANPWB010000012">
    <property type="protein sequence ID" value="KAJ1118257.1"/>
    <property type="molecule type" value="Genomic_DNA"/>
</dbReference>